<protein>
    <submittedName>
        <fullName evidence="1">Uncharacterized protein</fullName>
    </submittedName>
</protein>
<reference evidence="1 2" key="1">
    <citation type="submission" date="2015-09" db="EMBL/GenBank/DDBJ databases">
        <authorList>
            <consortium name="Swine Surveillance"/>
        </authorList>
    </citation>
    <scope>NUCLEOTIDE SEQUENCE [LARGE SCALE GENOMIC DNA]</scope>
    <source>
        <strain evidence="1 2">CECT 4292</strain>
    </source>
</reference>
<dbReference type="EMBL" id="CYPU01000010">
    <property type="protein sequence ID" value="CUH46324.1"/>
    <property type="molecule type" value="Genomic_DNA"/>
</dbReference>
<evidence type="ECO:0000313" key="1">
    <source>
        <dbReference type="EMBL" id="CUH46324.1"/>
    </source>
</evidence>
<evidence type="ECO:0000313" key="2">
    <source>
        <dbReference type="Proteomes" id="UP000050783"/>
    </source>
</evidence>
<accession>A0A0N7LPW1</accession>
<dbReference type="AlphaFoldDB" id="A0A0N7LPW1"/>
<sequence length="48" mass="5562">MQVWIMISRQCNKAAPFVFPLNSGQLREKFDRDALQTFDLFESVSSPI</sequence>
<name>A0A0N7LPW1_9RHOB</name>
<organism evidence="1 2">
    <name type="scientific">Ruegeria atlantica</name>
    <dbReference type="NCBI Taxonomy" id="81569"/>
    <lineage>
        <taxon>Bacteria</taxon>
        <taxon>Pseudomonadati</taxon>
        <taxon>Pseudomonadota</taxon>
        <taxon>Alphaproteobacteria</taxon>
        <taxon>Rhodobacterales</taxon>
        <taxon>Roseobacteraceae</taxon>
        <taxon>Ruegeria</taxon>
    </lineage>
</organism>
<gene>
    <name evidence="1" type="ORF">RUA4292_00489</name>
</gene>
<proteinExistence type="predicted"/>
<dbReference type="Proteomes" id="UP000050783">
    <property type="component" value="Unassembled WGS sequence"/>
</dbReference>